<feature type="domain" description="Signal transduction histidine kinase subgroup 3 dimerisation and phosphoacceptor" evidence="10">
    <location>
        <begin position="534"/>
        <end position="577"/>
    </location>
</feature>
<dbReference type="AlphaFoldDB" id="A0A975EMK0"/>
<dbReference type="Gene3D" id="3.30.565.10">
    <property type="entry name" value="Histidine kinase-like ATPase, C-terminal domain"/>
    <property type="match status" value="1"/>
</dbReference>
<evidence type="ECO:0000256" key="6">
    <source>
        <dbReference type="ARBA" id="ARBA00022777"/>
    </source>
</evidence>
<keyword evidence="8" id="KW-0902">Two-component regulatory system</keyword>
<dbReference type="KEGG" id="cact:HZ995_09675"/>
<dbReference type="GO" id="GO:0005524">
    <property type="term" value="F:ATP binding"/>
    <property type="evidence" value="ECO:0007669"/>
    <property type="project" value="UniProtKB-KW"/>
</dbReference>
<feature type="transmembrane region" description="Helical" evidence="9">
    <location>
        <begin position="147"/>
        <end position="166"/>
    </location>
</feature>
<evidence type="ECO:0000256" key="8">
    <source>
        <dbReference type="ARBA" id="ARBA00023012"/>
    </source>
</evidence>
<keyword evidence="6" id="KW-0418">Kinase</keyword>
<feature type="transmembrane region" description="Helical" evidence="9">
    <location>
        <begin position="7"/>
        <end position="29"/>
    </location>
</feature>
<feature type="transmembrane region" description="Helical" evidence="9">
    <location>
        <begin position="363"/>
        <end position="383"/>
    </location>
</feature>
<feature type="transmembrane region" description="Helical" evidence="9">
    <location>
        <begin position="389"/>
        <end position="406"/>
    </location>
</feature>
<dbReference type="PANTHER" id="PTHR24421:SF10">
    <property type="entry name" value="NITRATE_NITRITE SENSOR PROTEIN NARQ"/>
    <property type="match status" value="1"/>
</dbReference>
<dbReference type="SUPFAM" id="SSF55874">
    <property type="entry name" value="ATPase domain of HSP90 chaperone/DNA topoisomerase II/histidine kinase"/>
    <property type="match status" value="1"/>
</dbReference>
<keyword evidence="5" id="KW-0547">Nucleotide-binding</keyword>
<dbReference type="CDD" id="cd16917">
    <property type="entry name" value="HATPase_UhpB-NarQ-NarX-like"/>
    <property type="match status" value="1"/>
</dbReference>
<protein>
    <recommendedName>
        <fullName evidence="2">histidine kinase</fullName>
        <ecNumber evidence="2">2.7.13.3</ecNumber>
    </recommendedName>
</protein>
<feature type="transmembrane region" description="Helical" evidence="9">
    <location>
        <begin position="331"/>
        <end position="351"/>
    </location>
</feature>
<proteinExistence type="predicted"/>
<evidence type="ECO:0000256" key="3">
    <source>
        <dbReference type="ARBA" id="ARBA00022553"/>
    </source>
</evidence>
<dbReference type="InterPro" id="IPR011712">
    <property type="entry name" value="Sig_transdc_His_kin_sub3_dim/P"/>
</dbReference>
<evidence type="ECO:0000259" key="10">
    <source>
        <dbReference type="Pfam" id="PF07730"/>
    </source>
</evidence>
<keyword evidence="7" id="KW-0067">ATP-binding</keyword>
<dbReference type="Proteomes" id="UP000665026">
    <property type="component" value="Chromosome"/>
</dbReference>
<evidence type="ECO:0000256" key="5">
    <source>
        <dbReference type="ARBA" id="ARBA00022741"/>
    </source>
</evidence>
<feature type="transmembrane region" description="Helical" evidence="9">
    <location>
        <begin position="268"/>
        <end position="286"/>
    </location>
</feature>
<dbReference type="InterPro" id="IPR050482">
    <property type="entry name" value="Sensor_HK_TwoCompSys"/>
</dbReference>
<dbReference type="RefSeq" id="WP_209355461.1">
    <property type="nucleotide sequence ID" value="NZ_CP060010.1"/>
</dbReference>
<feature type="transmembrane region" description="Helical" evidence="9">
    <location>
        <begin position="207"/>
        <end position="230"/>
    </location>
</feature>
<gene>
    <name evidence="11" type="ORF">HZ995_09675</name>
</gene>
<dbReference type="GO" id="GO:0000155">
    <property type="term" value="F:phosphorelay sensor kinase activity"/>
    <property type="evidence" value="ECO:0007669"/>
    <property type="project" value="InterPro"/>
</dbReference>
<feature type="transmembrane region" description="Helical" evidence="9">
    <location>
        <begin position="237"/>
        <end position="256"/>
    </location>
</feature>
<comment type="catalytic activity">
    <reaction evidence="1">
        <text>ATP + protein L-histidine = ADP + protein N-phospho-L-histidine.</text>
        <dbReference type="EC" id="2.7.13.3"/>
    </reaction>
</comment>
<evidence type="ECO:0000256" key="7">
    <source>
        <dbReference type="ARBA" id="ARBA00022840"/>
    </source>
</evidence>
<feature type="transmembrane region" description="Helical" evidence="9">
    <location>
        <begin position="298"/>
        <end position="319"/>
    </location>
</feature>
<keyword evidence="3" id="KW-0597">Phosphoprotein</keyword>
<dbReference type="PANTHER" id="PTHR24421">
    <property type="entry name" value="NITRATE/NITRITE SENSOR PROTEIN NARX-RELATED"/>
    <property type="match status" value="1"/>
</dbReference>
<dbReference type="InterPro" id="IPR036890">
    <property type="entry name" value="HATPase_C_sf"/>
</dbReference>
<evidence type="ECO:0000313" key="11">
    <source>
        <dbReference type="EMBL" id="QTN34775.1"/>
    </source>
</evidence>
<keyword evidence="9" id="KW-0812">Transmembrane</keyword>
<name>A0A975EMK0_9RHOB</name>
<evidence type="ECO:0000313" key="12">
    <source>
        <dbReference type="Proteomes" id="UP000665026"/>
    </source>
</evidence>
<dbReference type="GO" id="GO:0046983">
    <property type="term" value="F:protein dimerization activity"/>
    <property type="evidence" value="ECO:0007669"/>
    <property type="project" value="InterPro"/>
</dbReference>
<evidence type="ECO:0000256" key="4">
    <source>
        <dbReference type="ARBA" id="ARBA00022679"/>
    </source>
</evidence>
<keyword evidence="9" id="KW-0472">Membrane</keyword>
<feature type="transmembrane region" description="Helical" evidence="9">
    <location>
        <begin position="173"/>
        <end position="195"/>
    </location>
</feature>
<dbReference type="Gene3D" id="1.20.5.1930">
    <property type="match status" value="1"/>
</dbReference>
<dbReference type="GO" id="GO:0016020">
    <property type="term" value="C:membrane"/>
    <property type="evidence" value="ECO:0007669"/>
    <property type="project" value="InterPro"/>
</dbReference>
<dbReference type="EC" id="2.7.13.3" evidence="2"/>
<accession>A0A975EMK0</accession>
<keyword evidence="4" id="KW-0808">Transferase</keyword>
<dbReference type="Pfam" id="PF07730">
    <property type="entry name" value="HisKA_3"/>
    <property type="match status" value="1"/>
</dbReference>
<sequence length="718" mass="79835">MAYNRGYAFLIASVFAWLLTLVLLVQTFLVSPYIGGVFQANVGAGSIVLLQSVPDGPIEASGLVPGTQVVAVATADGRRLDLTGREAILGRHETANFSIYNQTLNDKERFWDVLNEGPFDLIDEYGRAYPVTPIQSPKLTDIDFETLLKMILALVVIMVAVGIWVFAPPSYAVTMLAISGLGLSVNMICGAFLALSEVTIAPGIFHGVISLASWGGASFSFALLTVIWHFPRRITRVPVAEILFCIGILLQLNIMFQWQELPLNSFEIAHLLPAPVAVFASAVQWFNTRGRPVERASVIWFSLTIYGLVTLVLVLYSIPVVFDTPPILGPAMANVLLALIFFGIALGTLRYRLFDVHWIWLRVLVWVFAGFLVLAVDLALAYLLNLNQLQILPLALLVAGWVYFPIRNRMIEWLFGDKVIQVSDHIPELLERFSSVRNQDEIDGRFVSFLQQIFKAQEVASIDPIALEQSKVENHGLFLRVPMVTKGRSMKLVGKANGRQLFSGAEKKAADSFLRLVRSIQDGNHREIQRLDEERRRITRDLHDDVGGKLLTMIYQAPNEKSAEQAQEALQALKETVAVLEDAQETKFENAWAVLYEEMSEVLPNIQFVNEHAAHRVLSSREYVNLKRIVQELTSNAMKYAVPGSLVVTTGSTDNDDIVLRFQNDVAKRPDTSLSGMRGLTNIKSRASEMGGTVEIVMPSEERSEFAIKITLPAEPTP</sequence>
<reference evidence="11" key="1">
    <citation type="submission" date="2020-07" db="EMBL/GenBank/DDBJ databases">
        <title>Genome sequences of bacteria associated with the marine, planktonic diatom Thalassiosira profunda strain ECT2AJA-044.</title>
        <authorList>
            <person name="Gargas C.B."/>
            <person name="Roberts W.R."/>
            <person name="Alverson A.J."/>
        </authorList>
    </citation>
    <scope>NUCLEOTIDE SEQUENCE</scope>
    <source>
        <strain evidence="11">ECT2AJA-044</strain>
    </source>
</reference>
<keyword evidence="9" id="KW-1133">Transmembrane helix</keyword>
<organism evidence="11 12">
    <name type="scientific">Cognatishimia activa</name>
    <dbReference type="NCBI Taxonomy" id="1715691"/>
    <lineage>
        <taxon>Bacteria</taxon>
        <taxon>Pseudomonadati</taxon>
        <taxon>Pseudomonadota</taxon>
        <taxon>Alphaproteobacteria</taxon>
        <taxon>Rhodobacterales</taxon>
        <taxon>Paracoccaceae</taxon>
        <taxon>Cognatishimia</taxon>
    </lineage>
</organism>
<evidence type="ECO:0000256" key="9">
    <source>
        <dbReference type="SAM" id="Phobius"/>
    </source>
</evidence>
<dbReference type="EMBL" id="CP060010">
    <property type="protein sequence ID" value="QTN34775.1"/>
    <property type="molecule type" value="Genomic_DNA"/>
</dbReference>
<evidence type="ECO:0000256" key="2">
    <source>
        <dbReference type="ARBA" id="ARBA00012438"/>
    </source>
</evidence>
<evidence type="ECO:0000256" key="1">
    <source>
        <dbReference type="ARBA" id="ARBA00000085"/>
    </source>
</evidence>